<dbReference type="EMBL" id="OU892284">
    <property type="protein sequence ID" value="CAG9772112.1"/>
    <property type="molecule type" value="Genomic_DNA"/>
</dbReference>
<evidence type="ECO:0000256" key="6">
    <source>
        <dbReference type="ARBA" id="ARBA00023242"/>
    </source>
</evidence>
<evidence type="ECO:0000259" key="8">
    <source>
        <dbReference type="SMART" id="SM01115"/>
    </source>
</evidence>
<dbReference type="GO" id="GO:0008380">
    <property type="term" value="P:RNA splicing"/>
    <property type="evidence" value="ECO:0007669"/>
    <property type="project" value="UniProtKB-KW"/>
</dbReference>
<keyword evidence="3" id="KW-0507">mRNA processing</keyword>
<dbReference type="GO" id="GO:0006397">
    <property type="term" value="P:mRNA processing"/>
    <property type="evidence" value="ECO:0007669"/>
    <property type="project" value="UniProtKB-KW"/>
</dbReference>
<feature type="compositionally biased region" description="Basic residues" evidence="7">
    <location>
        <begin position="210"/>
        <end position="228"/>
    </location>
</feature>
<comment type="subcellular location">
    <subcellularLocation>
        <location evidence="1">Nucleus</location>
    </subcellularLocation>
</comment>
<dbReference type="Gene3D" id="6.10.140.420">
    <property type="match status" value="1"/>
</dbReference>
<gene>
    <name evidence="9" type="ORF">CEUTPL_LOCUS12534</name>
</gene>
<dbReference type="SMART" id="SM01115">
    <property type="entry name" value="cwf21"/>
    <property type="match status" value="1"/>
</dbReference>
<dbReference type="PANTHER" id="PTHR36562">
    <property type="entry name" value="SERINE/ARGININE REPETITIVE MATRIX 2"/>
    <property type="match status" value="1"/>
</dbReference>
<comment type="similarity">
    <text evidence="2">Belongs to the CWC21 family.</text>
</comment>
<keyword evidence="5" id="KW-0508">mRNA splicing</keyword>
<keyword evidence="6" id="KW-0539">Nucleus</keyword>
<accession>A0A9N9MZ85</accession>
<feature type="domain" description="CWF21" evidence="8">
    <location>
        <begin position="56"/>
        <end position="101"/>
    </location>
</feature>
<feature type="compositionally biased region" description="Basic and acidic residues" evidence="7">
    <location>
        <begin position="166"/>
        <end position="181"/>
    </location>
</feature>
<reference evidence="9" key="1">
    <citation type="submission" date="2022-01" db="EMBL/GenBank/DDBJ databases">
        <authorList>
            <person name="King R."/>
        </authorList>
    </citation>
    <scope>NUCLEOTIDE SEQUENCE</scope>
</reference>
<evidence type="ECO:0000256" key="5">
    <source>
        <dbReference type="ARBA" id="ARBA00023187"/>
    </source>
</evidence>
<feature type="compositionally biased region" description="Acidic residues" evidence="7">
    <location>
        <begin position="232"/>
        <end position="241"/>
    </location>
</feature>
<organism evidence="9 10">
    <name type="scientific">Ceutorhynchus assimilis</name>
    <name type="common">cabbage seed weevil</name>
    <dbReference type="NCBI Taxonomy" id="467358"/>
    <lineage>
        <taxon>Eukaryota</taxon>
        <taxon>Metazoa</taxon>
        <taxon>Ecdysozoa</taxon>
        <taxon>Arthropoda</taxon>
        <taxon>Hexapoda</taxon>
        <taxon>Insecta</taxon>
        <taxon>Pterygota</taxon>
        <taxon>Neoptera</taxon>
        <taxon>Endopterygota</taxon>
        <taxon>Coleoptera</taxon>
        <taxon>Polyphaga</taxon>
        <taxon>Cucujiformia</taxon>
        <taxon>Curculionidae</taxon>
        <taxon>Ceutorhynchinae</taxon>
        <taxon>Ceutorhynchus</taxon>
    </lineage>
</organism>
<dbReference type="InterPro" id="IPR013170">
    <property type="entry name" value="mRNA_splic_Cwf21_dom"/>
</dbReference>
<evidence type="ECO:0000256" key="1">
    <source>
        <dbReference type="ARBA" id="ARBA00004123"/>
    </source>
</evidence>
<evidence type="ECO:0000256" key="7">
    <source>
        <dbReference type="SAM" id="MobiDB-lite"/>
    </source>
</evidence>
<evidence type="ECO:0000256" key="3">
    <source>
        <dbReference type="ARBA" id="ARBA00022664"/>
    </source>
</evidence>
<proteinExistence type="inferred from homology"/>
<keyword evidence="10" id="KW-1185">Reference proteome</keyword>
<dbReference type="AlphaFoldDB" id="A0A9N9MZ85"/>
<evidence type="ECO:0000256" key="2">
    <source>
        <dbReference type="ARBA" id="ARBA00005954"/>
    </source>
</evidence>
<evidence type="ECO:0000313" key="9">
    <source>
        <dbReference type="EMBL" id="CAG9772112.1"/>
    </source>
</evidence>
<feature type="compositionally biased region" description="Basic and acidic residues" evidence="7">
    <location>
        <begin position="269"/>
        <end position="280"/>
    </location>
</feature>
<dbReference type="Proteomes" id="UP001152799">
    <property type="component" value="Chromosome 8"/>
</dbReference>
<dbReference type="InterPro" id="IPR051372">
    <property type="entry name" value="CWC21"/>
</dbReference>
<feature type="compositionally biased region" description="Polar residues" evidence="7">
    <location>
        <begin position="12"/>
        <end position="22"/>
    </location>
</feature>
<protein>
    <recommendedName>
        <fullName evidence="8">CWF21 domain-containing protein</fullName>
    </recommendedName>
</protein>
<evidence type="ECO:0000256" key="4">
    <source>
        <dbReference type="ARBA" id="ARBA00022728"/>
    </source>
</evidence>
<dbReference type="CDD" id="cd21373">
    <property type="entry name" value="cwf21_SRRM2-like"/>
    <property type="match status" value="1"/>
</dbReference>
<sequence>MYNGIGLHTPRGSGTNGHVQRNCASIRPIEKTKAYSTEELSRLDQPSIKQPNKDILDHERKRKIELKCAEFAELLEDQGFSEESVNDKVNNYRKMLLKSGSKPEKPVNEWGKTNVVETHQVAEAQQEKNARLREAFGISEYFMEGSSFDADRQAKEQLAADQVLAESEKQRALEREKENQDAARYQLVRTPTPDKSADNESEDIQEERTGRKKKYNRSKEKKKSKHHKEVSSDDDYTDESEYNSKKTHKGKKSKINERHFSESSESSSEAEKNKKDDRNYRDKRKKNIKTIPKGKIF</sequence>
<evidence type="ECO:0000313" key="10">
    <source>
        <dbReference type="Proteomes" id="UP001152799"/>
    </source>
</evidence>
<dbReference type="OrthoDB" id="10267305at2759"/>
<keyword evidence="4" id="KW-0747">Spliceosome</keyword>
<name>A0A9N9MZ85_9CUCU</name>
<dbReference type="GO" id="GO:0005681">
    <property type="term" value="C:spliceosomal complex"/>
    <property type="evidence" value="ECO:0007669"/>
    <property type="project" value="UniProtKB-KW"/>
</dbReference>
<dbReference type="PANTHER" id="PTHR36562:SF5">
    <property type="entry name" value="SERINE_ARGININE REPETITIVE MATRIX 2"/>
    <property type="match status" value="1"/>
</dbReference>
<feature type="region of interest" description="Disordered" evidence="7">
    <location>
        <begin position="152"/>
        <end position="297"/>
    </location>
</feature>
<dbReference type="Pfam" id="PF08312">
    <property type="entry name" value="cwf21"/>
    <property type="match status" value="1"/>
</dbReference>
<feature type="region of interest" description="Disordered" evidence="7">
    <location>
        <begin position="1"/>
        <end position="22"/>
    </location>
</feature>